<gene>
    <name evidence="2" type="ORF">NCGR_LOCUS49827</name>
</gene>
<evidence type="ECO:0000313" key="3">
    <source>
        <dbReference type="Proteomes" id="UP000604825"/>
    </source>
</evidence>
<evidence type="ECO:0000256" key="1">
    <source>
        <dbReference type="SAM" id="MobiDB-lite"/>
    </source>
</evidence>
<feature type="region of interest" description="Disordered" evidence="1">
    <location>
        <begin position="38"/>
        <end position="151"/>
    </location>
</feature>
<name>A0A811R8T3_9POAL</name>
<dbReference type="Proteomes" id="UP000604825">
    <property type="component" value="Unassembled WGS sequence"/>
</dbReference>
<sequence>MSDLMGHLGGEDGENEEAAVGDAREAVADAVDILWEPAAFTRPLGPASSSLGSHRGGERPPRPPPKARFALVPAGSGHRRQWRRRGRVERPASWGIERVGWAAGSRADGERRSGDEAGVCEGEGSDWSRSKSSERERTHLAAEGGAEESPEVADDVLAAALRLLGGVDAQHHLAGDRLRGALR</sequence>
<comment type="caution">
    <text evidence="2">The sequence shown here is derived from an EMBL/GenBank/DDBJ whole genome shotgun (WGS) entry which is preliminary data.</text>
</comment>
<organism evidence="2 3">
    <name type="scientific">Miscanthus lutarioriparius</name>
    <dbReference type="NCBI Taxonomy" id="422564"/>
    <lineage>
        <taxon>Eukaryota</taxon>
        <taxon>Viridiplantae</taxon>
        <taxon>Streptophyta</taxon>
        <taxon>Embryophyta</taxon>
        <taxon>Tracheophyta</taxon>
        <taxon>Spermatophyta</taxon>
        <taxon>Magnoliopsida</taxon>
        <taxon>Liliopsida</taxon>
        <taxon>Poales</taxon>
        <taxon>Poaceae</taxon>
        <taxon>PACMAD clade</taxon>
        <taxon>Panicoideae</taxon>
        <taxon>Andropogonodae</taxon>
        <taxon>Andropogoneae</taxon>
        <taxon>Saccharinae</taxon>
        <taxon>Miscanthus</taxon>
    </lineage>
</organism>
<dbReference type="AlphaFoldDB" id="A0A811R8T3"/>
<evidence type="ECO:0000313" key="2">
    <source>
        <dbReference type="EMBL" id="CAD6266522.1"/>
    </source>
</evidence>
<keyword evidence="3" id="KW-1185">Reference proteome</keyword>
<dbReference type="EMBL" id="CAJGYO010000013">
    <property type="protein sequence ID" value="CAD6266522.1"/>
    <property type="molecule type" value="Genomic_DNA"/>
</dbReference>
<feature type="region of interest" description="Disordered" evidence="1">
    <location>
        <begin position="1"/>
        <end position="24"/>
    </location>
</feature>
<proteinExistence type="predicted"/>
<protein>
    <submittedName>
        <fullName evidence="2">Uncharacterized protein</fullName>
    </submittedName>
</protein>
<reference evidence="2" key="1">
    <citation type="submission" date="2020-10" db="EMBL/GenBank/DDBJ databases">
        <authorList>
            <person name="Han B."/>
            <person name="Lu T."/>
            <person name="Zhao Q."/>
            <person name="Huang X."/>
            <person name="Zhao Y."/>
        </authorList>
    </citation>
    <scope>NUCLEOTIDE SEQUENCE</scope>
</reference>
<feature type="compositionally biased region" description="Basic and acidic residues" evidence="1">
    <location>
        <begin position="126"/>
        <end position="140"/>
    </location>
</feature>
<accession>A0A811R8T3</accession>
<feature type="compositionally biased region" description="Basic residues" evidence="1">
    <location>
        <begin position="77"/>
        <end position="87"/>
    </location>
</feature>